<proteinExistence type="predicted"/>
<name>A0A1B0DFE6_PHLPP</name>
<keyword evidence="2" id="KW-1185">Reference proteome</keyword>
<organism evidence="1 2">
    <name type="scientific">Phlebotomus papatasi</name>
    <name type="common">Sandfly</name>
    <dbReference type="NCBI Taxonomy" id="29031"/>
    <lineage>
        <taxon>Eukaryota</taxon>
        <taxon>Metazoa</taxon>
        <taxon>Ecdysozoa</taxon>
        <taxon>Arthropoda</taxon>
        <taxon>Hexapoda</taxon>
        <taxon>Insecta</taxon>
        <taxon>Pterygota</taxon>
        <taxon>Neoptera</taxon>
        <taxon>Endopterygota</taxon>
        <taxon>Diptera</taxon>
        <taxon>Nematocera</taxon>
        <taxon>Psychodoidea</taxon>
        <taxon>Psychodidae</taxon>
        <taxon>Phlebotomus</taxon>
        <taxon>Phlebotomus</taxon>
    </lineage>
</organism>
<evidence type="ECO:0000313" key="1">
    <source>
        <dbReference type="EnsemblMetazoa" id="PPAI006755-PA"/>
    </source>
</evidence>
<dbReference type="EnsemblMetazoa" id="PPAI006755-RA">
    <property type="protein sequence ID" value="PPAI006755-PA"/>
    <property type="gene ID" value="PPAI006755"/>
</dbReference>
<dbReference type="Proteomes" id="UP000092462">
    <property type="component" value="Unassembled WGS sequence"/>
</dbReference>
<protein>
    <submittedName>
        <fullName evidence="1">Uncharacterized protein</fullName>
    </submittedName>
</protein>
<dbReference type="VEuPathDB" id="VectorBase:PPAI006755"/>
<dbReference type="AlphaFoldDB" id="A0A1B0DFE6"/>
<evidence type="ECO:0000313" key="2">
    <source>
        <dbReference type="Proteomes" id="UP000092462"/>
    </source>
</evidence>
<accession>A0A1B0DFE6</accession>
<dbReference type="EMBL" id="AJVK01058700">
    <property type="status" value="NOT_ANNOTATED_CDS"/>
    <property type="molecule type" value="Genomic_DNA"/>
</dbReference>
<reference evidence="1" key="1">
    <citation type="submission" date="2022-08" db="UniProtKB">
        <authorList>
            <consortium name="EnsemblMetazoa"/>
        </authorList>
    </citation>
    <scope>IDENTIFICATION</scope>
    <source>
        <strain evidence="1">Israel</strain>
    </source>
</reference>
<sequence length="61" mass="6900">MVFFSICFIISLEFAAITINFGCSSFKSLCIIATLEQAFLNQLRIVSWIPGFRVASYPLNF</sequence>